<proteinExistence type="inferred from homology"/>
<feature type="transmembrane region" description="Helical" evidence="11">
    <location>
        <begin position="51"/>
        <end position="76"/>
    </location>
</feature>
<sequence length="91" mass="10785">MYVLFWLFFSGLMVFVMKFKHFLLMLLSMEMMMLSLYTMLFIYLYQGCSDYFISMIYLSMSVCEGALGLSLLVLMVRVYGGDMLLLFDNLW</sequence>
<evidence type="ECO:0000256" key="3">
    <source>
        <dbReference type="ARBA" id="ARBA00016612"/>
    </source>
</evidence>
<evidence type="ECO:0000256" key="7">
    <source>
        <dbReference type="ARBA" id="ARBA00023027"/>
    </source>
</evidence>
<dbReference type="Pfam" id="PF00420">
    <property type="entry name" value="Oxidored_q2"/>
    <property type="match status" value="1"/>
</dbReference>
<dbReference type="GO" id="GO:0016020">
    <property type="term" value="C:membrane"/>
    <property type="evidence" value="ECO:0007669"/>
    <property type="project" value="UniProtKB-SubCell"/>
</dbReference>
<dbReference type="GO" id="GO:0008137">
    <property type="term" value="F:NADH dehydrogenase (ubiquinone) activity"/>
    <property type="evidence" value="ECO:0007669"/>
    <property type="project" value="UniProtKB-EC"/>
</dbReference>
<evidence type="ECO:0000256" key="9">
    <source>
        <dbReference type="ARBA" id="ARBA00031586"/>
    </source>
</evidence>
<evidence type="ECO:0000256" key="11">
    <source>
        <dbReference type="SAM" id="Phobius"/>
    </source>
</evidence>
<gene>
    <name evidence="12" type="primary">nad4l</name>
</gene>
<organism evidence="12">
    <name type="scientific">Scolytinae sp. BMNH 1040146</name>
    <dbReference type="NCBI Taxonomy" id="1903785"/>
    <lineage>
        <taxon>Eukaryota</taxon>
        <taxon>Metazoa</taxon>
        <taxon>Ecdysozoa</taxon>
        <taxon>Arthropoda</taxon>
        <taxon>Hexapoda</taxon>
        <taxon>Insecta</taxon>
        <taxon>Pterygota</taxon>
        <taxon>Neoptera</taxon>
        <taxon>Endopterygota</taxon>
        <taxon>Coleoptera</taxon>
        <taxon>Polyphaga</taxon>
        <taxon>Cucujiformia</taxon>
        <taxon>Curculionidae</taxon>
        <taxon>Scolytinae</taxon>
    </lineage>
</organism>
<reference evidence="12" key="1">
    <citation type="submission" date="2016-04" db="EMBL/GenBank/DDBJ databases">
        <title>Mitochondria of Scolytid beetles.</title>
        <authorList>
            <person name="Miller K."/>
            <person name="Linard B."/>
            <person name="Vogler A.P."/>
        </authorList>
    </citation>
    <scope>NUCLEOTIDE SEQUENCE</scope>
</reference>
<feature type="transmembrane region" description="Helical" evidence="11">
    <location>
        <begin position="21"/>
        <end position="45"/>
    </location>
</feature>
<evidence type="ECO:0000256" key="10">
    <source>
        <dbReference type="ARBA" id="ARBA00049551"/>
    </source>
</evidence>
<keyword evidence="4 11" id="KW-0812">Transmembrane</keyword>
<name>A0A343A563_9CUCU</name>
<keyword evidence="12" id="KW-0496">Mitochondrion</keyword>
<protein>
    <recommendedName>
        <fullName evidence="3">NADH-ubiquinone oxidoreductase chain 4L</fullName>
    </recommendedName>
    <alternativeName>
        <fullName evidence="9">NADH dehydrogenase subunit 4L</fullName>
    </alternativeName>
</protein>
<evidence type="ECO:0000256" key="1">
    <source>
        <dbReference type="ARBA" id="ARBA00004141"/>
    </source>
</evidence>
<evidence type="ECO:0000256" key="4">
    <source>
        <dbReference type="ARBA" id="ARBA00022692"/>
    </source>
</evidence>
<comment type="subcellular location">
    <subcellularLocation>
        <location evidence="1">Membrane</location>
        <topology evidence="1">Multi-pass membrane protein</topology>
    </subcellularLocation>
</comment>
<evidence type="ECO:0000313" key="12">
    <source>
        <dbReference type="EMBL" id="AOY39691.1"/>
    </source>
</evidence>
<evidence type="ECO:0000256" key="5">
    <source>
        <dbReference type="ARBA" id="ARBA00022967"/>
    </source>
</evidence>
<geneLocation type="mitochondrion" evidence="12"/>
<dbReference type="Gene3D" id="1.10.287.3510">
    <property type="match status" value="1"/>
</dbReference>
<dbReference type="AlphaFoldDB" id="A0A343A563"/>
<keyword evidence="8 11" id="KW-0472">Membrane</keyword>
<keyword evidence="5" id="KW-1278">Translocase</keyword>
<comment type="similarity">
    <text evidence="2">Belongs to the complex I subunit 4L family.</text>
</comment>
<keyword evidence="6 11" id="KW-1133">Transmembrane helix</keyword>
<comment type="catalytic activity">
    <reaction evidence="10">
        <text>a ubiquinone + NADH + 5 H(+)(in) = a ubiquinol + NAD(+) + 4 H(+)(out)</text>
        <dbReference type="Rhea" id="RHEA:29091"/>
        <dbReference type="Rhea" id="RHEA-COMP:9565"/>
        <dbReference type="Rhea" id="RHEA-COMP:9566"/>
        <dbReference type="ChEBI" id="CHEBI:15378"/>
        <dbReference type="ChEBI" id="CHEBI:16389"/>
        <dbReference type="ChEBI" id="CHEBI:17976"/>
        <dbReference type="ChEBI" id="CHEBI:57540"/>
        <dbReference type="ChEBI" id="CHEBI:57945"/>
        <dbReference type="EC" id="7.1.1.2"/>
    </reaction>
</comment>
<evidence type="ECO:0000256" key="6">
    <source>
        <dbReference type="ARBA" id="ARBA00022989"/>
    </source>
</evidence>
<dbReference type="InterPro" id="IPR039428">
    <property type="entry name" value="NUOK/Mnh_C1-like"/>
</dbReference>
<accession>A0A343A563</accession>
<evidence type="ECO:0000256" key="2">
    <source>
        <dbReference type="ARBA" id="ARBA00010519"/>
    </source>
</evidence>
<evidence type="ECO:0000256" key="8">
    <source>
        <dbReference type="ARBA" id="ARBA00023136"/>
    </source>
</evidence>
<dbReference type="EMBL" id="KX035184">
    <property type="protein sequence ID" value="AOY39691.1"/>
    <property type="molecule type" value="Genomic_DNA"/>
</dbReference>
<keyword evidence="7" id="KW-0520">NAD</keyword>